<sequence length="205" mass="22759">MRMRLVSKTYIDKSVEEGSAGVRATSRHQVSAAPRWPRQGCSGVVHRADVKPMFASTKQFPYSGGGTLVTECQDPRAPHDGIKNCLQQTLALVGNRNNGLLNPDRTPSTALTGEKQNKKEVSGGFGQVVRNEAKQVFGFICCEQISASCVERREVIVWFLFVPCGWVYGDSNFGDLIFREGDLTFSKVTFELYSEVLVARREKGY</sequence>
<gene>
    <name evidence="1" type="ORF">B0H17DRAFT_1132330</name>
</gene>
<evidence type="ECO:0000313" key="1">
    <source>
        <dbReference type="EMBL" id="KAJ7693961.1"/>
    </source>
</evidence>
<evidence type="ECO:0000313" key="2">
    <source>
        <dbReference type="Proteomes" id="UP001221757"/>
    </source>
</evidence>
<name>A0AAD7DMU7_MYCRO</name>
<accession>A0AAD7DMU7</accession>
<dbReference type="AlphaFoldDB" id="A0AAD7DMU7"/>
<reference evidence="1" key="1">
    <citation type="submission" date="2023-03" db="EMBL/GenBank/DDBJ databases">
        <title>Massive genome expansion in bonnet fungi (Mycena s.s.) driven by repeated elements and novel gene families across ecological guilds.</title>
        <authorList>
            <consortium name="Lawrence Berkeley National Laboratory"/>
            <person name="Harder C.B."/>
            <person name="Miyauchi S."/>
            <person name="Viragh M."/>
            <person name="Kuo A."/>
            <person name="Thoen E."/>
            <person name="Andreopoulos B."/>
            <person name="Lu D."/>
            <person name="Skrede I."/>
            <person name="Drula E."/>
            <person name="Henrissat B."/>
            <person name="Morin E."/>
            <person name="Kohler A."/>
            <person name="Barry K."/>
            <person name="LaButti K."/>
            <person name="Morin E."/>
            <person name="Salamov A."/>
            <person name="Lipzen A."/>
            <person name="Mereny Z."/>
            <person name="Hegedus B."/>
            <person name="Baldrian P."/>
            <person name="Stursova M."/>
            <person name="Weitz H."/>
            <person name="Taylor A."/>
            <person name="Grigoriev I.V."/>
            <person name="Nagy L.G."/>
            <person name="Martin F."/>
            <person name="Kauserud H."/>
        </authorList>
    </citation>
    <scope>NUCLEOTIDE SEQUENCE</scope>
    <source>
        <strain evidence="1">CBHHK067</strain>
    </source>
</reference>
<proteinExistence type="predicted"/>
<protein>
    <submittedName>
        <fullName evidence="1">Uncharacterized protein</fullName>
    </submittedName>
</protein>
<comment type="caution">
    <text evidence="1">The sequence shown here is derived from an EMBL/GenBank/DDBJ whole genome shotgun (WGS) entry which is preliminary data.</text>
</comment>
<dbReference type="Proteomes" id="UP001221757">
    <property type="component" value="Unassembled WGS sequence"/>
</dbReference>
<keyword evidence="2" id="KW-1185">Reference proteome</keyword>
<organism evidence="1 2">
    <name type="scientific">Mycena rosella</name>
    <name type="common">Pink bonnet</name>
    <name type="synonym">Agaricus rosellus</name>
    <dbReference type="NCBI Taxonomy" id="1033263"/>
    <lineage>
        <taxon>Eukaryota</taxon>
        <taxon>Fungi</taxon>
        <taxon>Dikarya</taxon>
        <taxon>Basidiomycota</taxon>
        <taxon>Agaricomycotina</taxon>
        <taxon>Agaricomycetes</taxon>
        <taxon>Agaricomycetidae</taxon>
        <taxon>Agaricales</taxon>
        <taxon>Marasmiineae</taxon>
        <taxon>Mycenaceae</taxon>
        <taxon>Mycena</taxon>
    </lineage>
</organism>
<dbReference type="EMBL" id="JARKIE010000044">
    <property type="protein sequence ID" value="KAJ7693961.1"/>
    <property type="molecule type" value="Genomic_DNA"/>
</dbReference>